<dbReference type="PANTHER" id="PTHR10412:SF11">
    <property type="entry name" value="MANNOSYL-OLIGOSACCHARIDE GLUCOSIDASE"/>
    <property type="match status" value="1"/>
</dbReference>
<dbReference type="InterPro" id="IPR048450">
    <property type="entry name" value="YgjK_N"/>
</dbReference>
<dbReference type="AlphaFoldDB" id="A0A2A4G7P9"/>
<evidence type="ECO:0000256" key="1">
    <source>
        <dbReference type="ARBA" id="ARBA00010833"/>
    </source>
</evidence>
<dbReference type="Gene3D" id="1.50.10.10">
    <property type="match status" value="1"/>
</dbReference>
<keyword evidence="2" id="KW-0378">Hydrolase</keyword>
<accession>A0A2A4G7P9</accession>
<keyword evidence="3" id="KW-0326">Glycosidase</keyword>
<protein>
    <recommendedName>
        <fullName evidence="8">Trehalase</fullName>
    </recommendedName>
</protein>
<dbReference type="RefSeq" id="WP_097442702.1">
    <property type="nucleotide sequence ID" value="NZ_NBWU01000004.1"/>
</dbReference>
<gene>
    <name evidence="6" type="ORF">B7P33_12075</name>
</gene>
<dbReference type="InterPro" id="IPR008928">
    <property type="entry name" value="6-hairpin_glycosidase_sf"/>
</dbReference>
<evidence type="ECO:0008006" key="8">
    <source>
        <dbReference type="Google" id="ProtNLM"/>
    </source>
</evidence>
<dbReference type="GO" id="GO:0006487">
    <property type="term" value="P:protein N-linked glycosylation"/>
    <property type="evidence" value="ECO:0007669"/>
    <property type="project" value="TreeGrafter"/>
</dbReference>
<dbReference type="EMBL" id="NBWU01000004">
    <property type="protein sequence ID" value="PCE63984.1"/>
    <property type="molecule type" value="Genomic_DNA"/>
</dbReference>
<evidence type="ECO:0000313" key="7">
    <source>
        <dbReference type="Proteomes" id="UP000219559"/>
    </source>
</evidence>
<organism evidence="6 7">
    <name type="scientific">Sediminicola luteus</name>
    <dbReference type="NCBI Taxonomy" id="319238"/>
    <lineage>
        <taxon>Bacteria</taxon>
        <taxon>Pseudomonadati</taxon>
        <taxon>Bacteroidota</taxon>
        <taxon>Flavobacteriia</taxon>
        <taxon>Flavobacteriales</taxon>
        <taxon>Flavobacteriaceae</taxon>
        <taxon>Sediminicola</taxon>
    </lineage>
</organism>
<feature type="domain" description="Glucosidase YgjK N-terminal" evidence="4">
    <location>
        <begin position="53"/>
        <end position="163"/>
    </location>
</feature>
<evidence type="ECO:0000256" key="3">
    <source>
        <dbReference type="ARBA" id="ARBA00023295"/>
    </source>
</evidence>
<dbReference type="InterPro" id="IPR004888">
    <property type="entry name" value="Glycoside_hydrolase_63"/>
</dbReference>
<dbReference type="PROSITE" id="PS51257">
    <property type="entry name" value="PROKAR_LIPOPROTEIN"/>
    <property type="match status" value="1"/>
</dbReference>
<dbReference type="Proteomes" id="UP000219559">
    <property type="component" value="Unassembled WGS sequence"/>
</dbReference>
<dbReference type="GO" id="GO:0004573">
    <property type="term" value="F:Glc3Man9GlcNAc2 oligosaccharide glucosidase activity"/>
    <property type="evidence" value="ECO:0007669"/>
    <property type="project" value="InterPro"/>
</dbReference>
<comment type="caution">
    <text evidence="6">The sequence shown here is derived from an EMBL/GenBank/DDBJ whole genome shotgun (WGS) entry which is preliminary data.</text>
</comment>
<evidence type="ECO:0000259" key="4">
    <source>
        <dbReference type="Pfam" id="PF21152"/>
    </source>
</evidence>
<reference evidence="6 7" key="1">
    <citation type="submission" date="2017-04" db="EMBL/GenBank/DDBJ databases">
        <title>A new member of the family Flavobacteriaceae isolated from ascidians.</title>
        <authorList>
            <person name="Chen L."/>
        </authorList>
    </citation>
    <scope>NUCLEOTIDE SEQUENCE [LARGE SCALE GENOMIC DNA]</scope>
    <source>
        <strain evidence="6 7">HQA918</strain>
    </source>
</reference>
<proteinExistence type="inferred from homology"/>
<name>A0A2A4G7P9_9FLAO</name>
<dbReference type="Pfam" id="PF22422">
    <property type="entry name" value="MGH1-like_GH"/>
    <property type="match status" value="1"/>
</dbReference>
<sequence>MNKLFYWALISVVLTACQSPTPKPTFSLSTPSFPANILDYTAQVDSTHYRDALVYSDQGAWFGYSFHKSQGQLGFSGPFLMTQQNGVWLSKTFAEFEVSINGNPIDLSDLKQHTKAYASHLHQSYCNESIQLDAYLYFSSPHSAVILLNATNTDQEAFDVSVQAQGTPLPDFAGLKPQVAQNRWQATFEKSPATAYVGPIGKEKATLSTQGKGYAINWPTQKLEAGSSTDFTLSQSFIFPEYDAAAELKNNQTLAPWEGLQERINEKEQTWKNLKRQQNFQNSSKKEVVLAKSLLTLQNNSRVAAGELKHAGIFPSYHYIWFHGFWAWDSWKHAVAVTRYDPALAKDQIRAMYDYMDPNGFIADCVYRDTTIEAHNYRNTKPPLSAWAVWKVFESDRDSSFVREMYPKIKTQHQWWYTYRDHDQDGLCEYGSTDGTLKAAKWESGMDNAVRFDDSRILTNPTGDYSLDQESVDLNAYLYAEKGYLAQMATISGKPEEKEKWQQERETLLPKFDQFYDAESGWYYDTNVQGNTWVKIKGPEGWIPLWAHATDADKAARLMANMMDTTLFNTHVPLPTLNAAHPKFKPNRGYWRGPNWVDQVYFGIKGLHNYGFDKEASQLIEKLIHNAQGLTEKGPSIRENYHPLTGQGMESESFSWSAAHLLLLLTDE</sequence>
<dbReference type="SUPFAM" id="SSF48208">
    <property type="entry name" value="Six-hairpin glycosidases"/>
    <property type="match status" value="1"/>
</dbReference>
<feature type="domain" description="Mannosylglycerate hydrolase MGH1-like glycoside hydrolase" evidence="5">
    <location>
        <begin position="325"/>
        <end position="657"/>
    </location>
</feature>
<evidence type="ECO:0000259" key="5">
    <source>
        <dbReference type="Pfam" id="PF22422"/>
    </source>
</evidence>
<dbReference type="InterPro" id="IPR012341">
    <property type="entry name" value="6hp_glycosidase-like_sf"/>
</dbReference>
<dbReference type="PANTHER" id="PTHR10412">
    <property type="entry name" value="MANNOSYL-OLIGOSACCHARIDE GLUCOSIDASE"/>
    <property type="match status" value="1"/>
</dbReference>
<dbReference type="InterPro" id="IPR054491">
    <property type="entry name" value="MGH1-like_GH"/>
</dbReference>
<dbReference type="Pfam" id="PF21152">
    <property type="entry name" value="YgjK_N"/>
    <property type="match status" value="1"/>
</dbReference>
<dbReference type="OrthoDB" id="9781878at2"/>
<dbReference type="GO" id="GO:0009311">
    <property type="term" value="P:oligosaccharide metabolic process"/>
    <property type="evidence" value="ECO:0007669"/>
    <property type="project" value="InterPro"/>
</dbReference>
<keyword evidence="7" id="KW-1185">Reference proteome</keyword>
<comment type="similarity">
    <text evidence="1">Belongs to the glycosyl hydrolase 63 family.</text>
</comment>
<dbReference type="Gene3D" id="2.70.98.50">
    <property type="entry name" value="putative glycoside hydrolase family protein from bacillus halodurans"/>
    <property type="match status" value="1"/>
</dbReference>
<evidence type="ECO:0000313" key="6">
    <source>
        <dbReference type="EMBL" id="PCE63984.1"/>
    </source>
</evidence>
<evidence type="ECO:0000256" key="2">
    <source>
        <dbReference type="ARBA" id="ARBA00022801"/>
    </source>
</evidence>